<dbReference type="PIRSF" id="PIRSF017082">
    <property type="entry name" value="YflP"/>
    <property type="match status" value="1"/>
</dbReference>
<dbReference type="PANTHER" id="PTHR42928:SF5">
    <property type="entry name" value="BLR1237 PROTEIN"/>
    <property type="match status" value="1"/>
</dbReference>
<reference evidence="2 3" key="1">
    <citation type="submission" date="2020-07" db="EMBL/GenBank/DDBJ databases">
        <title>Genomic Encyclopedia of Type Strains, Phase IV (KMG-V): Genome sequencing to study the core and pangenomes of soil and plant-associated prokaryotes.</title>
        <authorList>
            <person name="Whitman W."/>
        </authorList>
    </citation>
    <scope>NUCLEOTIDE SEQUENCE [LARGE SCALE GENOMIC DNA]</scope>
    <source>
        <strain evidence="2 3">SAS40</strain>
    </source>
</reference>
<gene>
    <name evidence="2" type="ORF">FHW18_004903</name>
</gene>
<evidence type="ECO:0000256" key="1">
    <source>
        <dbReference type="ARBA" id="ARBA00006987"/>
    </source>
</evidence>
<dbReference type="Pfam" id="PF03401">
    <property type="entry name" value="TctC"/>
    <property type="match status" value="1"/>
</dbReference>
<comment type="similarity">
    <text evidence="1">Belongs to the UPF0065 (bug) family.</text>
</comment>
<organism evidence="2 3">
    <name type="scientific">Pigmentiphaga litoralis</name>
    <dbReference type="NCBI Taxonomy" id="516702"/>
    <lineage>
        <taxon>Bacteria</taxon>
        <taxon>Pseudomonadati</taxon>
        <taxon>Pseudomonadota</taxon>
        <taxon>Betaproteobacteria</taxon>
        <taxon>Burkholderiales</taxon>
        <taxon>Alcaligenaceae</taxon>
        <taxon>Pigmentiphaga</taxon>
    </lineage>
</organism>
<proteinExistence type="inferred from homology"/>
<dbReference type="Gene3D" id="3.40.190.150">
    <property type="entry name" value="Bordetella uptake gene, domain 1"/>
    <property type="match status" value="1"/>
</dbReference>
<dbReference type="PANTHER" id="PTHR42928">
    <property type="entry name" value="TRICARBOXYLATE-BINDING PROTEIN"/>
    <property type="match status" value="1"/>
</dbReference>
<dbReference type="InterPro" id="IPR042100">
    <property type="entry name" value="Bug_dom1"/>
</dbReference>
<dbReference type="EMBL" id="JACBYR010000002">
    <property type="protein sequence ID" value="NYE85596.1"/>
    <property type="molecule type" value="Genomic_DNA"/>
</dbReference>
<keyword evidence="2" id="KW-0675">Receptor</keyword>
<dbReference type="AlphaFoldDB" id="A0A7Y9IZ18"/>
<comment type="caution">
    <text evidence="2">The sequence shown here is derived from an EMBL/GenBank/DDBJ whole genome shotgun (WGS) entry which is preliminary data.</text>
</comment>
<dbReference type="RefSeq" id="WP_179589655.1">
    <property type="nucleotide sequence ID" value="NZ_JACBYR010000002.1"/>
</dbReference>
<dbReference type="Proteomes" id="UP000542125">
    <property type="component" value="Unassembled WGS sequence"/>
</dbReference>
<evidence type="ECO:0000313" key="2">
    <source>
        <dbReference type="EMBL" id="NYE85596.1"/>
    </source>
</evidence>
<sequence length="363" mass="37478">MFKTFAPLARLRARTFASTDRASTKQRSATPRSATLAPTCFATLLAATWLAAAALATSPAAAQTWPDRPIRIIIPFAPGGGADGVARLLAVQLEKDLGQPVVVESKAGGNTVIAAQTVARAAPDGYTLLMTGGSTMSLLPLTASTPLPYDPFKDFSPIGMLSKGPYLVAVSSSLGADTLADVLTLARTRPGAVAYASNGIGASAHIGMELLAQRAGVQMTHVPYKGFAPALGDVVSGRTPLTMIDLATLGGFARSGRIKILASTAAQRSPMFPEVPTVAELGYPGYEVETWFALYAPARTPSSVVAKVGELSAKWLATPEAKAALAALGQEATASSPDAVTQRIVAEQKAYAPLVTAANIKTD</sequence>
<accession>A0A7Y9IZ18</accession>
<dbReference type="Gene3D" id="3.40.190.10">
    <property type="entry name" value="Periplasmic binding protein-like II"/>
    <property type="match status" value="1"/>
</dbReference>
<evidence type="ECO:0000313" key="3">
    <source>
        <dbReference type="Proteomes" id="UP000542125"/>
    </source>
</evidence>
<name>A0A7Y9IZ18_9BURK</name>
<dbReference type="SUPFAM" id="SSF53850">
    <property type="entry name" value="Periplasmic binding protein-like II"/>
    <property type="match status" value="1"/>
</dbReference>
<keyword evidence="3" id="KW-1185">Reference proteome</keyword>
<protein>
    <submittedName>
        <fullName evidence="2">Tripartite-type tricarboxylate transporter receptor subunit TctC</fullName>
    </submittedName>
</protein>
<dbReference type="InterPro" id="IPR005064">
    <property type="entry name" value="BUG"/>
</dbReference>
<dbReference type="CDD" id="cd07012">
    <property type="entry name" value="PBP2_Bug_TTT"/>
    <property type="match status" value="1"/>
</dbReference>